<accession>A0ABQ8TPA5</accession>
<keyword evidence="2" id="KW-1185">Reference proteome</keyword>
<dbReference type="Proteomes" id="UP001148838">
    <property type="component" value="Unassembled WGS sequence"/>
</dbReference>
<comment type="caution">
    <text evidence="1">The sequence shown here is derived from an EMBL/GenBank/DDBJ whole genome shotgun (WGS) entry which is preliminary data.</text>
</comment>
<proteinExistence type="predicted"/>
<reference evidence="1 2" key="1">
    <citation type="journal article" date="2022" name="Allergy">
        <title>Genome assembly and annotation of Periplaneta americana reveal a comprehensive cockroach allergen profile.</title>
        <authorList>
            <person name="Wang L."/>
            <person name="Xiong Q."/>
            <person name="Saelim N."/>
            <person name="Wang L."/>
            <person name="Nong W."/>
            <person name="Wan A.T."/>
            <person name="Shi M."/>
            <person name="Liu X."/>
            <person name="Cao Q."/>
            <person name="Hui J.H.L."/>
            <person name="Sookrung N."/>
            <person name="Leung T.F."/>
            <person name="Tungtrongchitr A."/>
            <person name="Tsui S.K.W."/>
        </authorList>
    </citation>
    <scope>NUCLEOTIDE SEQUENCE [LARGE SCALE GENOMIC DNA]</scope>
    <source>
        <strain evidence="1">PWHHKU_190912</strain>
    </source>
</reference>
<organism evidence="1 2">
    <name type="scientific">Periplaneta americana</name>
    <name type="common">American cockroach</name>
    <name type="synonym">Blatta americana</name>
    <dbReference type="NCBI Taxonomy" id="6978"/>
    <lineage>
        <taxon>Eukaryota</taxon>
        <taxon>Metazoa</taxon>
        <taxon>Ecdysozoa</taxon>
        <taxon>Arthropoda</taxon>
        <taxon>Hexapoda</taxon>
        <taxon>Insecta</taxon>
        <taxon>Pterygota</taxon>
        <taxon>Neoptera</taxon>
        <taxon>Polyneoptera</taxon>
        <taxon>Dictyoptera</taxon>
        <taxon>Blattodea</taxon>
        <taxon>Blattoidea</taxon>
        <taxon>Blattidae</taxon>
        <taxon>Blattinae</taxon>
        <taxon>Periplaneta</taxon>
    </lineage>
</organism>
<protein>
    <submittedName>
        <fullName evidence="1">Uncharacterized protein</fullName>
    </submittedName>
</protein>
<evidence type="ECO:0000313" key="2">
    <source>
        <dbReference type="Proteomes" id="UP001148838"/>
    </source>
</evidence>
<sequence length="117" mass="13465">MKFTGRFLYSGRKWPKNAHCTTLLERGQLVTSYKSGVPSYWDRDSDEQCTGLAVQWIPRPSGTTITNSRTQNLWLILAEMAILRHPSQRKMCNWYELCAPEALRGFILMSQSTADSY</sequence>
<name>A0ABQ8TPA5_PERAM</name>
<gene>
    <name evidence="1" type="ORF">ANN_09976</name>
</gene>
<dbReference type="EMBL" id="JAJSOF020000005">
    <property type="protein sequence ID" value="KAJ4447966.1"/>
    <property type="molecule type" value="Genomic_DNA"/>
</dbReference>
<evidence type="ECO:0000313" key="1">
    <source>
        <dbReference type="EMBL" id="KAJ4447966.1"/>
    </source>
</evidence>